<evidence type="ECO:0000313" key="2">
    <source>
        <dbReference type="Proteomes" id="UP001139353"/>
    </source>
</evidence>
<accession>A0A9X1YMI7</accession>
<sequence>MARDPVIRDGIEHAPDSAYFAARLAEIGNASPVPSPCVNICKIDPYTSACHGCRRTLDEIAAWSALPDADKRWVWQQLPGREPPV</sequence>
<reference evidence="1" key="1">
    <citation type="submission" date="2021-11" db="EMBL/GenBank/DDBJ databases">
        <title>BS-T2-15 a new species belonging to the Comamonadaceae family isolated from the soil of a French oak forest.</title>
        <authorList>
            <person name="Mieszkin S."/>
            <person name="Alain K."/>
        </authorList>
    </citation>
    <scope>NUCLEOTIDE SEQUENCE</scope>
    <source>
        <strain evidence="1">BS-T2-15</strain>
    </source>
</reference>
<keyword evidence="2" id="KW-1185">Reference proteome</keyword>
<protein>
    <submittedName>
        <fullName evidence="1">DUF1289 domain-containing protein</fullName>
    </submittedName>
</protein>
<gene>
    <name evidence="1" type="ORF">LPC04_25270</name>
</gene>
<dbReference type="PANTHER" id="PTHR35175">
    <property type="entry name" value="DUF1289 DOMAIN-CONTAINING PROTEIN"/>
    <property type="match status" value="1"/>
</dbReference>
<organism evidence="1 2">
    <name type="scientific">Scleromatobacter humisilvae</name>
    <dbReference type="NCBI Taxonomy" id="2897159"/>
    <lineage>
        <taxon>Bacteria</taxon>
        <taxon>Pseudomonadati</taxon>
        <taxon>Pseudomonadota</taxon>
        <taxon>Betaproteobacteria</taxon>
        <taxon>Burkholderiales</taxon>
        <taxon>Sphaerotilaceae</taxon>
        <taxon>Scleromatobacter</taxon>
    </lineage>
</organism>
<evidence type="ECO:0000313" key="1">
    <source>
        <dbReference type="EMBL" id="MCK9689039.1"/>
    </source>
</evidence>
<dbReference type="AlphaFoldDB" id="A0A9X1YMI7"/>
<dbReference type="Proteomes" id="UP001139353">
    <property type="component" value="Unassembled WGS sequence"/>
</dbReference>
<dbReference type="EMBL" id="JAJLJH010000011">
    <property type="protein sequence ID" value="MCK9689039.1"/>
    <property type="molecule type" value="Genomic_DNA"/>
</dbReference>
<dbReference type="Pfam" id="PF06945">
    <property type="entry name" value="DUF1289"/>
    <property type="match status" value="1"/>
</dbReference>
<dbReference type="RefSeq" id="WP_275685082.1">
    <property type="nucleotide sequence ID" value="NZ_JAJLJH010000011.1"/>
</dbReference>
<dbReference type="InterPro" id="IPR010710">
    <property type="entry name" value="DUF1289"/>
</dbReference>
<dbReference type="PANTHER" id="PTHR35175:SF2">
    <property type="entry name" value="DUF1289 DOMAIN-CONTAINING PROTEIN"/>
    <property type="match status" value="1"/>
</dbReference>
<name>A0A9X1YMI7_9BURK</name>
<comment type="caution">
    <text evidence="1">The sequence shown here is derived from an EMBL/GenBank/DDBJ whole genome shotgun (WGS) entry which is preliminary data.</text>
</comment>
<proteinExistence type="predicted"/>